<name>A0A9N9VS57_9HYPO</name>
<protein>
    <submittedName>
        <fullName evidence="1">Uncharacterized protein</fullName>
    </submittedName>
</protein>
<gene>
    <name evidence="1" type="ORF">CRHIZ90672A_00008592</name>
</gene>
<sequence>MALFLFPIDVILGDIDKSLEIFASMKMLSVARRCTEITREVLNAAKTSHAASFHQASDKHGQEVSLCDSNRAGDMDALESVNNHLGRNGDVDGHEPTYEEVYSGLVDTNLVYNLLNFEDWNAWSATDDRPGSETGNFLG</sequence>
<dbReference type="OrthoDB" id="2571985at2759"/>
<evidence type="ECO:0000313" key="2">
    <source>
        <dbReference type="Proteomes" id="UP000696573"/>
    </source>
</evidence>
<dbReference type="AlphaFoldDB" id="A0A9N9VS57"/>
<organism evidence="1 2">
    <name type="scientific">Clonostachys rhizophaga</name>
    <dbReference type="NCBI Taxonomy" id="160324"/>
    <lineage>
        <taxon>Eukaryota</taxon>
        <taxon>Fungi</taxon>
        <taxon>Dikarya</taxon>
        <taxon>Ascomycota</taxon>
        <taxon>Pezizomycotina</taxon>
        <taxon>Sordariomycetes</taxon>
        <taxon>Hypocreomycetidae</taxon>
        <taxon>Hypocreales</taxon>
        <taxon>Bionectriaceae</taxon>
        <taxon>Clonostachys</taxon>
    </lineage>
</organism>
<reference evidence="1" key="1">
    <citation type="submission" date="2021-10" db="EMBL/GenBank/DDBJ databases">
        <authorList>
            <person name="Piombo E."/>
        </authorList>
    </citation>
    <scope>NUCLEOTIDE SEQUENCE</scope>
</reference>
<proteinExistence type="predicted"/>
<dbReference type="Proteomes" id="UP000696573">
    <property type="component" value="Unassembled WGS sequence"/>
</dbReference>
<dbReference type="EMBL" id="CABFNQ020000747">
    <property type="protein sequence ID" value="CAH0033220.1"/>
    <property type="molecule type" value="Genomic_DNA"/>
</dbReference>
<accession>A0A9N9VS57</accession>
<comment type="caution">
    <text evidence="1">The sequence shown here is derived from an EMBL/GenBank/DDBJ whole genome shotgun (WGS) entry which is preliminary data.</text>
</comment>
<evidence type="ECO:0000313" key="1">
    <source>
        <dbReference type="EMBL" id="CAH0033220.1"/>
    </source>
</evidence>
<keyword evidence="2" id="KW-1185">Reference proteome</keyword>